<keyword evidence="2" id="KW-1185">Reference proteome</keyword>
<keyword evidence="1" id="KW-1133">Transmembrane helix</keyword>
<dbReference type="Pfam" id="PF13896">
    <property type="entry name" value="Glyco_transf_49"/>
    <property type="match status" value="1"/>
</dbReference>
<sequence>MTSTYQVSGGEVVSTDTDVLQHGTIGKYIYAVDDGANSDFIRCVFQEKYNINKTVPLLCQKPLGCCIEGCCPKDTLWMPALFVLLAFVILVFLVGCCTWIFSYQKSKNKQRKEEKEFYEMEKGYADNMSQVGGYGHQQHVSYGNYGGVMAVAKVVLNKNFKNIPTLVTHSSVSFFNFIFQQLDTYDGYISYALLLQNYSQDIIKAIIYFQKCHIPFSHRISLHIVWHKESTEVVSDEDIIPFINKIKLTIQCHEKYSQSYINNNGNFKMSYNNFIYPINIMRNIARKEATTNIQILSDIENIFSYNFSTLIQDTLSKWSIDKNDKSTFIFMRFESNKLVPRNLYQLKEYVSNNITVPYHRYIFPQGHIITSFKKWYIDSTGDINNISFRTIPYFHYYFEPQVILRPFDPYHYEEVPTRVFDHQVLINELCYAGYTFKLLTHIFNVHPGIKMNETRNEVSIKKDGLKKFKTFKTNFQNYLKKNYPINFYRSSCPKF</sequence>
<evidence type="ECO:0000313" key="2">
    <source>
        <dbReference type="Proteomes" id="UP000038045"/>
    </source>
</evidence>
<dbReference type="PANTHER" id="PTHR47411">
    <property type="entry name" value="B3GNT1, BETA-1,3-N-ACETYLGUCOSAMINYLTRANSFERASE 1, HOMOLOG"/>
    <property type="match status" value="1"/>
</dbReference>
<dbReference type="PANTHER" id="PTHR47411:SF3">
    <property type="entry name" value="I-BETA-1,3-N-ACETYLGLUCOSAMINYLTRANSFERASE"/>
    <property type="match status" value="1"/>
</dbReference>
<accession>A0A0N4Z7B1</accession>
<reference evidence="3" key="1">
    <citation type="submission" date="2017-02" db="UniProtKB">
        <authorList>
            <consortium name="WormBaseParasite"/>
        </authorList>
    </citation>
    <scope>IDENTIFICATION</scope>
</reference>
<dbReference type="Proteomes" id="UP000038045">
    <property type="component" value="Unplaced"/>
</dbReference>
<evidence type="ECO:0000256" key="1">
    <source>
        <dbReference type="SAM" id="Phobius"/>
    </source>
</evidence>
<keyword evidence="1" id="KW-0812">Transmembrane</keyword>
<keyword evidence="1" id="KW-0472">Membrane</keyword>
<dbReference type="WBParaSite" id="PTRK_0000306300.1">
    <property type="protein sequence ID" value="PTRK_0000306300.1"/>
    <property type="gene ID" value="PTRK_0000306300"/>
</dbReference>
<evidence type="ECO:0000313" key="3">
    <source>
        <dbReference type="WBParaSite" id="PTRK_0000306300.1"/>
    </source>
</evidence>
<organism evidence="2 3">
    <name type="scientific">Parastrongyloides trichosuri</name>
    <name type="common">Possum-specific nematode worm</name>
    <dbReference type="NCBI Taxonomy" id="131310"/>
    <lineage>
        <taxon>Eukaryota</taxon>
        <taxon>Metazoa</taxon>
        <taxon>Ecdysozoa</taxon>
        <taxon>Nematoda</taxon>
        <taxon>Chromadorea</taxon>
        <taxon>Rhabditida</taxon>
        <taxon>Tylenchina</taxon>
        <taxon>Panagrolaimomorpha</taxon>
        <taxon>Strongyloidoidea</taxon>
        <taxon>Strongyloididae</taxon>
        <taxon>Parastrongyloides</taxon>
    </lineage>
</organism>
<protein>
    <submittedName>
        <fullName evidence="3">N-acetyllactosaminide beta-1,3-N-acetylglucosaminyltransferase</fullName>
    </submittedName>
</protein>
<proteinExistence type="predicted"/>
<name>A0A0N4Z7B1_PARTI</name>
<dbReference type="AlphaFoldDB" id="A0A0N4Z7B1"/>
<feature type="transmembrane region" description="Helical" evidence="1">
    <location>
        <begin position="76"/>
        <end position="101"/>
    </location>
</feature>